<dbReference type="PANTHER" id="PTHR44757:SF2">
    <property type="entry name" value="BIOFILM ARCHITECTURE MAINTENANCE PROTEIN MBAA"/>
    <property type="match status" value="1"/>
</dbReference>
<evidence type="ECO:0000256" key="2">
    <source>
        <dbReference type="ARBA" id="ARBA00022475"/>
    </source>
</evidence>
<dbReference type="CDD" id="cd01949">
    <property type="entry name" value="GGDEF"/>
    <property type="match status" value="1"/>
</dbReference>
<dbReference type="Pfam" id="PF00990">
    <property type="entry name" value="GGDEF"/>
    <property type="match status" value="1"/>
</dbReference>
<protein>
    <submittedName>
        <fullName evidence="11">EAL domain-containing protein</fullName>
    </submittedName>
</protein>
<dbReference type="InterPro" id="IPR035919">
    <property type="entry name" value="EAL_sf"/>
</dbReference>
<evidence type="ECO:0000259" key="10">
    <source>
        <dbReference type="PROSITE" id="PS50887"/>
    </source>
</evidence>
<comment type="subcellular location">
    <subcellularLocation>
        <location evidence="1">Cell membrane</location>
        <topology evidence="1">Multi-pass membrane protein</topology>
    </subcellularLocation>
</comment>
<dbReference type="InterPro" id="IPR000160">
    <property type="entry name" value="GGDEF_dom"/>
</dbReference>
<dbReference type="AlphaFoldDB" id="A0A8T6R6U5"/>
<comment type="caution">
    <text evidence="11">The sequence shown here is derived from an EMBL/GenBank/DDBJ whole genome shotgun (WGS) entry which is preliminary data.</text>
</comment>
<feature type="domain" description="GGDEF" evidence="10">
    <location>
        <begin position="589"/>
        <end position="722"/>
    </location>
</feature>
<dbReference type="SMART" id="SM00267">
    <property type="entry name" value="GGDEF"/>
    <property type="match status" value="1"/>
</dbReference>
<feature type="signal peptide" evidence="7">
    <location>
        <begin position="1"/>
        <end position="23"/>
    </location>
</feature>
<name>A0A8T6R6U5_9MICO</name>
<dbReference type="InterPro" id="IPR007895">
    <property type="entry name" value="MASE1"/>
</dbReference>
<keyword evidence="4 6" id="KW-1133">Transmembrane helix</keyword>
<dbReference type="Gene3D" id="3.30.450.20">
    <property type="entry name" value="PAS domain"/>
    <property type="match status" value="2"/>
</dbReference>
<dbReference type="Gene3D" id="3.30.70.270">
    <property type="match status" value="1"/>
</dbReference>
<evidence type="ECO:0000259" key="8">
    <source>
        <dbReference type="PROSITE" id="PS50112"/>
    </source>
</evidence>
<feature type="transmembrane region" description="Helical" evidence="6">
    <location>
        <begin position="208"/>
        <end position="227"/>
    </location>
</feature>
<dbReference type="InterPro" id="IPR000014">
    <property type="entry name" value="PAS"/>
</dbReference>
<feature type="transmembrane region" description="Helical" evidence="6">
    <location>
        <begin position="261"/>
        <end position="283"/>
    </location>
</feature>
<keyword evidence="2" id="KW-1003">Cell membrane</keyword>
<dbReference type="InterPro" id="IPR043128">
    <property type="entry name" value="Rev_trsase/Diguanyl_cyclase"/>
</dbReference>
<feature type="transmembrane region" description="Helical" evidence="6">
    <location>
        <begin position="31"/>
        <end position="47"/>
    </location>
</feature>
<reference evidence="11" key="1">
    <citation type="submission" date="2020-03" db="EMBL/GenBank/DDBJ databases">
        <title>Phycicoccus flavus sp. nov., a novel endophytic actinobacterium isolated from branch of Kandelia candel.</title>
        <authorList>
            <person name="Tuo L."/>
        </authorList>
    </citation>
    <scope>NUCLEOTIDE SEQUENCE</scope>
    <source>
        <strain evidence="11">CMS6Z-2</strain>
    </source>
</reference>
<dbReference type="CDD" id="cd01948">
    <property type="entry name" value="EAL"/>
    <property type="match status" value="1"/>
</dbReference>
<dbReference type="NCBIfam" id="TIGR00254">
    <property type="entry name" value="GGDEF"/>
    <property type="match status" value="1"/>
</dbReference>
<dbReference type="Pfam" id="PF08448">
    <property type="entry name" value="PAS_4"/>
    <property type="match status" value="2"/>
</dbReference>
<feature type="domain" description="EAL" evidence="9">
    <location>
        <begin position="733"/>
        <end position="985"/>
    </location>
</feature>
<dbReference type="GO" id="GO:0005886">
    <property type="term" value="C:plasma membrane"/>
    <property type="evidence" value="ECO:0007669"/>
    <property type="project" value="UniProtKB-SubCell"/>
</dbReference>
<dbReference type="Proteomes" id="UP000287866">
    <property type="component" value="Unassembled WGS sequence"/>
</dbReference>
<evidence type="ECO:0000256" key="6">
    <source>
        <dbReference type="SAM" id="Phobius"/>
    </source>
</evidence>
<dbReference type="SUPFAM" id="SSF55073">
    <property type="entry name" value="Nucleotide cyclase"/>
    <property type="match status" value="1"/>
</dbReference>
<dbReference type="SUPFAM" id="SSF141868">
    <property type="entry name" value="EAL domain-like"/>
    <property type="match status" value="1"/>
</dbReference>
<dbReference type="SUPFAM" id="SSF55785">
    <property type="entry name" value="PYP-like sensor domain (PAS domain)"/>
    <property type="match status" value="2"/>
</dbReference>
<evidence type="ECO:0000313" key="11">
    <source>
        <dbReference type="EMBL" id="NHA67961.1"/>
    </source>
</evidence>
<dbReference type="FunFam" id="3.30.70.270:FF:000001">
    <property type="entry name" value="Diguanylate cyclase domain protein"/>
    <property type="match status" value="1"/>
</dbReference>
<evidence type="ECO:0000256" key="4">
    <source>
        <dbReference type="ARBA" id="ARBA00022989"/>
    </source>
</evidence>
<organism evidence="11 12">
    <name type="scientific">Phycicoccus flavus</name>
    <dbReference type="NCBI Taxonomy" id="2502783"/>
    <lineage>
        <taxon>Bacteria</taxon>
        <taxon>Bacillati</taxon>
        <taxon>Actinomycetota</taxon>
        <taxon>Actinomycetes</taxon>
        <taxon>Micrococcales</taxon>
        <taxon>Intrasporangiaceae</taxon>
        <taxon>Phycicoccus</taxon>
    </lineage>
</organism>
<dbReference type="InterPro" id="IPR035965">
    <property type="entry name" value="PAS-like_dom_sf"/>
</dbReference>
<dbReference type="PROSITE" id="PS50887">
    <property type="entry name" value="GGDEF"/>
    <property type="match status" value="1"/>
</dbReference>
<feature type="transmembrane region" description="Helical" evidence="6">
    <location>
        <begin position="54"/>
        <end position="72"/>
    </location>
</feature>
<keyword evidence="3 6" id="KW-0812">Transmembrane</keyword>
<keyword evidence="7" id="KW-0732">Signal</keyword>
<evidence type="ECO:0000256" key="1">
    <source>
        <dbReference type="ARBA" id="ARBA00004651"/>
    </source>
</evidence>
<dbReference type="InterPro" id="IPR001633">
    <property type="entry name" value="EAL_dom"/>
</dbReference>
<dbReference type="InterPro" id="IPR052155">
    <property type="entry name" value="Biofilm_reg_signaling"/>
</dbReference>
<dbReference type="PROSITE" id="PS50883">
    <property type="entry name" value="EAL"/>
    <property type="match status" value="1"/>
</dbReference>
<dbReference type="Pfam" id="PF05231">
    <property type="entry name" value="MASE1"/>
    <property type="match status" value="1"/>
</dbReference>
<evidence type="ECO:0000256" key="7">
    <source>
        <dbReference type="SAM" id="SignalP"/>
    </source>
</evidence>
<dbReference type="InterPro" id="IPR013656">
    <property type="entry name" value="PAS_4"/>
</dbReference>
<dbReference type="NCBIfam" id="TIGR00229">
    <property type="entry name" value="sensory_box"/>
    <property type="match status" value="1"/>
</dbReference>
<feature type="transmembrane region" description="Helical" evidence="6">
    <location>
        <begin position="234"/>
        <end position="255"/>
    </location>
</feature>
<dbReference type="PROSITE" id="PS50112">
    <property type="entry name" value="PAS"/>
    <property type="match status" value="1"/>
</dbReference>
<evidence type="ECO:0000259" key="9">
    <source>
        <dbReference type="PROSITE" id="PS50883"/>
    </source>
</evidence>
<feature type="transmembrane region" description="Helical" evidence="6">
    <location>
        <begin position="78"/>
        <end position="97"/>
    </location>
</feature>
<dbReference type="SMART" id="SM00091">
    <property type="entry name" value="PAS"/>
    <property type="match status" value="2"/>
</dbReference>
<accession>A0A8T6R6U5</accession>
<dbReference type="Gene3D" id="3.20.20.450">
    <property type="entry name" value="EAL domain"/>
    <property type="match status" value="1"/>
</dbReference>
<evidence type="ECO:0000313" key="12">
    <source>
        <dbReference type="Proteomes" id="UP000287866"/>
    </source>
</evidence>
<dbReference type="SMART" id="SM00052">
    <property type="entry name" value="EAL"/>
    <property type="match status" value="1"/>
</dbReference>
<gene>
    <name evidence="11" type="ORF">EPD83_007840</name>
</gene>
<dbReference type="Pfam" id="PF00563">
    <property type="entry name" value="EAL"/>
    <property type="match status" value="1"/>
</dbReference>
<feature type="domain" description="PAS" evidence="8">
    <location>
        <begin position="433"/>
        <end position="502"/>
    </location>
</feature>
<keyword evidence="5 6" id="KW-0472">Membrane</keyword>
<dbReference type="EMBL" id="SAYU02000019">
    <property type="protein sequence ID" value="NHA67961.1"/>
    <property type="molecule type" value="Genomic_DNA"/>
</dbReference>
<evidence type="ECO:0000256" key="5">
    <source>
        <dbReference type="ARBA" id="ARBA00023136"/>
    </source>
</evidence>
<evidence type="ECO:0000256" key="3">
    <source>
        <dbReference type="ARBA" id="ARBA00022692"/>
    </source>
</evidence>
<feature type="transmembrane region" description="Helical" evidence="6">
    <location>
        <begin position="117"/>
        <end position="139"/>
    </location>
</feature>
<dbReference type="RefSeq" id="WP_164896224.1">
    <property type="nucleotide sequence ID" value="NZ_SAYU02000019.1"/>
</dbReference>
<dbReference type="CDD" id="cd00130">
    <property type="entry name" value="PAS"/>
    <property type="match status" value="1"/>
</dbReference>
<proteinExistence type="predicted"/>
<keyword evidence="12" id="KW-1185">Reference proteome</keyword>
<dbReference type="PANTHER" id="PTHR44757">
    <property type="entry name" value="DIGUANYLATE CYCLASE DGCP"/>
    <property type="match status" value="1"/>
</dbReference>
<feature type="chain" id="PRO_5035723862" evidence="7">
    <location>
        <begin position="24"/>
        <end position="1008"/>
    </location>
</feature>
<feature type="transmembrane region" description="Helical" evidence="6">
    <location>
        <begin position="151"/>
        <end position="171"/>
    </location>
</feature>
<dbReference type="InterPro" id="IPR029787">
    <property type="entry name" value="Nucleotide_cyclase"/>
</dbReference>
<sequence length="1008" mass="105862">MSTRTLSFAAVFALALAVGRATALPDTGLALFWPAAGVAALWGLHALSRLELGLAAGLAAVLAAVANALTGVPTTAALAYGSANAVLVLGVRGVMSWDGRLRTLGTARPTLSRVSDVYRFLAAAGGTTLVSAALGMPGLATTGAPVTWQSASVWLVRNLAAVVVVAAPGLALRDATALLTRRAALRALPHLLATLAVLWLVFGPGRTLPLGFVPFALVIWSGLRLPLPFAVAQGGVVAVGTLALVTGYGGGPFGAIDDPRVLAVTLQAYMLLAVGLAVVVATVQRERDALVGDLAAAARHARHQAEDLRVITETIPDGIVVVDRSGEVLLHNDAARQWLDDAGAGLRVAARSADDVEEADDGGEDRPVVRALAGETVRGAVLEVPGTGRGATRVLAVDAVPMADGGEGPPDRALVVLHDVSDEQARLRALEAERERTARLISDAPHGVAVLDMSGHILEVNDALATLAGRRVEDLVGLSFDELAPAHRDRIAVYLERAVAVPGELLVGDWTIESPSGEDAHVSLTSRVLVADGDDDVILVNVVDFSERRRYEEKLTYLADHDALTGLPNRRRFDEVLDRHLQRCRRGGPTGALLLLDLDNFKEVNDTMGHDAGDRLIVAVGALVRDTLRDSDLVARLGGDEFAVLLPDADAAGAEAVAAALVARVRAHCATLEGVNRRVTASVGVATFAAAAQQSVDPLALADMLLYDAKDAGRNRHAVLDPGGTQQPRTGARLEWTARVEAALENDSFALYLQPILDVRTDRVVAAEALLRLVDRDEPVSPARFVHVAERAGLAPRLDRWVVRNAVALLSRLHEHAPDLTLEVNLSAHSIGDESVEREFLAALDRHAVPAHRIVVEATETAAVADVAAARAFSQRLAALGTRVAIDDFGAGFGSFYYLKHLPFDIVKIDGEFVAGAHRSAVDRAILRSIVGVARGLGKETVAEFVAEEAVLAVVRELGVDYAQGYLVGEPVPAAEFVARYCPGGSAAWTTEGPAPRGAADLATARGG</sequence>